<name>A0A1G9DIC5_9ACTN</name>
<accession>A0A1G9DIC5</accession>
<protein>
    <submittedName>
        <fullName evidence="1">Uncharacterized protein</fullName>
    </submittedName>
</protein>
<reference evidence="1 2" key="1">
    <citation type="submission" date="2016-10" db="EMBL/GenBank/DDBJ databases">
        <authorList>
            <person name="de Groot N.N."/>
        </authorList>
    </citation>
    <scope>NUCLEOTIDE SEQUENCE [LARGE SCALE GENOMIC DNA]</scope>
    <source>
        <strain evidence="1 2">CGMCC 4.6533</strain>
    </source>
</reference>
<organism evidence="1 2">
    <name type="scientific">Nonomuraea jiangxiensis</name>
    <dbReference type="NCBI Taxonomy" id="633440"/>
    <lineage>
        <taxon>Bacteria</taxon>
        <taxon>Bacillati</taxon>
        <taxon>Actinomycetota</taxon>
        <taxon>Actinomycetes</taxon>
        <taxon>Streptosporangiales</taxon>
        <taxon>Streptosporangiaceae</taxon>
        <taxon>Nonomuraea</taxon>
    </lineage>
</organism>
<evidence type="ECO:0000313" key="1">
    <source>
        <dbReference type="EMBL" id="SDK63637.1"/>
    </source>
</evidence>
<dbReference type="OrthoDB" id="3536168at2"/>
<gene>
    <name evidence="1" type="ORF">SAMN05421869_117151</name>
</gene>
<sequence>MDTPNAVMPFVSAAISAYGTGVLAKTAELAADTPDARGARILQRVFGRGDAYSRQVIERVALAKPDDEPSHTALKLAIMEAFEADPILSQEIAAMLPRAAATAGVDRWTAPEGDIMH</sequence>
<dbReference type="STRING" id="633440.SAMN05421869_117151"/>
<proteinExistence type="predicted"/>
<evidence type="ECO:0000313" key="2">
    <source>
        <dbReference type="Proteomes" id="UP000199202"/>
    </source>
</evidence>
<dbReference type="EMBL" id="FNDJ01000017">
    <property type="protein sequence ID" value="SDK63637.1"/>
    <property type="molecule type" value="Genomic_DNA"/>
</dbReference>
<dbReference type="RefSeq" id="WP_090940840.1">
    <property type="nucleotide sequence ID" value="NZ_FNDJ01000017.1"/>
</dbReference>
<keyword evidence="2" id="KW-1185">Reference proteome</keyword>
<dbReference type="AlphaFoldDB" id="A0A1G9DIC5"/>
<dbReference type="Proteomes" id="UP000199202">
    <property type="component" value="Unassembled WGS sequence"/>
</dbReference>